<organism evidence="1 2">
    <name type="scientific">Streblomastix strix</name>
    <dbReference type="NCBI Taxonomy" id="222440"/>
    <lineage>
        <taxon>Eukaryota</taxon>
        <taxon>Metamonada</taxon>
        <taxon>Preaxostyla</taxon>
        <taxon>Oxymonadida</taxon>
        <taxon>Streblomastigidae</taxon>
        <taxon>Streblomastix</taxon>
    </lineage>
</organism>
<dbReference type="AlphaFoldDB" id="A0A5J4WQA1"/>
<protein>
    <submittedName>
        <fullName evidence="1">Uncharacterized protein</fullName>
    </submittedName>
</protein>
<dbReference type="Proteomes" id="UP000324800">
    <property type="component" value="Unassembled WGS sequence"/>
</dbReference>
<evidence type="ECO:0000313" key="2">
    <source>
        <dbReference type="Proteomes" id="UP000324800"/>
    </source>
</evidence>
<sequence>MMKTFTYKIKIGISTFYPIITPFESLNYQLPLSVVLTVFDTDSSDLILILPEIAYGAIRPTILAPDDSGSKTVKTIEW</sequence>
<dbReference type="EMBL" id="SNRW01001247">
    <property type="protein sequence ID" value="KAA6397150.1"/>
    <property type="molecule type" value="Genomic_DNA"/>
</dbReference>
<reference evidence="1 2" key="1">
    <citation type="submission" date="2019-03" db="EMBL/GenBank/DDBJ databases">
        <title>Single cell metagenomics reveals metabolic interactions within the superorganism composed of flagellate Streblomastix strix and complex community of Bacteroidetes bacteria on its surface.</title>
        <authorList>
            <person name="Treitli S.C."/>
            <person name="Kolisko M."/>
            <person name="Husnik F."/>
            <person name="Keeling P."/>
            <person name="Hampl V."/>
        </authorList>
    </citation>
    <scope>NUCLEOTIDE SEQUENCE [LARGE SCALE GENOMIC DNA]</scope>
    <source>
        <strain evidence="1">ST1C</strain>
    </source>
</reference>
<name>A0A5J4WQA1_9EUKA</name>
<proteinExistence type="predicted"/>
<evidence type="ECO:0000313" key="1">
    <source>
        <dbReference type="EMBL" id="KAA6397150.1"/>
    </source>
</evidence>
<accession>A0A5J4WQA1</accession>
<gene>
    <name evidence="1" type="ORF">EZS28_007322</name>
</gene>
<comment type="caution">
    <text evidence="1">The sequence shown here is derived from an EMBL/GenBank/DDBJ whole genome shotgun (WGS) entry which is preliminary data.</text>
</comment>